<dbReference type="OrthoDB" id="6042681at2759"/>
<dbReference type="Pfam" id="PF00089">
    <property type="entry name" value="Trypsin"/>
    <property type="match status" value="1"/>
</dbReference>
<evidence type="ECO:0000313" key="11">
    <source>
        <dbReference type="EnsemblMetazoa" id="CapteP210211"/>
    </source>
</evidence>
<dbReference type="EnsemblMetazoa" id="CapteT210211">
    <property type="protein sequence ID" value="CapteP210211"/>
    <property type="gene ID" value="CapteG210211"/>
</dbReference>
<keyword evidence="6" id="KW-1015">Disulfide bond</keyword>
<dbReference type="InterPro" id="IPR043504">
    <property type="entry name" value="Peptidase_S1_PA_chymotrypsin"/>
</dbReference>
<keyword evidence="3 8" id="KW-0732">Signal</keyword>
<reference evidence="10 12" key="2">
    <citation type="journal article" date="2013" name="Nature">
        <title>Insights into bilaterian evolution from three spiralian genomes.</title>
        <authorList>
            <person name="Simakov O."/>
            <person name="Marletaz F."/>
            <person name="Cho S.J."/>
            <person name="Edsinger-Gonzales E."/>
            <person name="Havlak P."/>
            <person name="Hellsten U."/>
            <person name="Kuo D.H."/>
            <person name="Larsson T."/>
            <person name="Lv J."/>
            <person name="Arendt D."/>
            <person name="Savage R."/>
            <person name="Osoegawa K."/>
            <person name="de Jong P."/>
            <person name="Grimwood J."/>
            <person name="Chapman J.A."/>
            <person name="Shapiro H."/>
            <person name="Aerts A."/>
            <person name="Otillar R.P."/>
            <person name="Terry A.Y."/>
            <person name="Boore J.L."/>
            <person name="Grigoriev I.V."/>
            <person name="Lindberg D.R."/>
            <person name="Seaver E.C."/>
            <person name="Weisblat D.A."/>
            <person name="Putnam N.H."/>
            <person name="Rokhsar D.S."/>
        </authorList>
    </citation>
    <scope>NUCLEOTIDE SEQUENCE</scope>
    <source>
        <strain evidence="10 12">I ESC-2004</strain>
    </source>
</reference>
<organism evidence="10">
    <name type="scientific">Capitella teleta</name>
    <name type="common">Polychaete worm</name>
    <dbReference type="NCBI Taxonomy" id="283909"/>
    <lineage>
        <taxon>Eukaryota</taxon>
        <taxon>Metazoa</taxon>
        <taxon>Spiralia</taxon>
        <taxon>Lophotrochozoa</taxon>
        <taxon>Annelida</taxon>
        <taxon>Polychaeta</taxon>
        <taxon>Sedentaria</taxon>
        <taxon>Scolecida</taxon>
        <taxon>Capitellidae</taxon>
        <taxon>Capitella</taxon>
    </lineage>
</organism>
<dbReference type="PRINTS" id="PR00722">
    <property type="entry name" value="CHYMOTRYPSIN"/>
</dbReference>
<dbReference type="InterPro" id="IPR001314">
    <property type="entry name" value="Peptidase_S1A"/>
</dbReference>
<dbReference type="Proteomes" id="UP000014760">
    <property type="component" value="Unassembled WGS sequence"/>
</dbReference>
<proteinExistence type="inferred from homology"/>
<dbReference type="PROSITE" id="PS00135">
    <property type="entry name" value="TRYPSIN_SER"/>
    <property type="match status" value="1"/>
</dbReference>
<dbReference type="PROSITE" id="PS00134">
    <property type="entry name" value="TRYPSIN_HIS"/>
    <property type="match status" value="1"/>
</dbReference>
<evidence type="ECO:0000313" key="10">
    <source>
        <dbReference type="EMBL" id="ELT90349.1"/>
    </source>
</evidence>
<dbReference type="EMBL" id="AMQN01014425">
    <property type="status" value="NOT_ANNOTATED_CDS"/>
    <property type="molecule type" value="Genomic_DNA"/>
</dbReference>
<keyword evidence="12" id="KW-1185">Reference proteome</keyword>
<keyword evidence="5 7" id="KW-0720">Serine protease</keyword>
<accession>R7T9I3</accession>
<evidence type="ECO:0000256" key="5">
    <source>
        <dbReference type="ARBA" id="ARBA00022825"/>
    </source>
</evidence>
<evidence type="ECO:0000256" key="2">
    <source>
        <dbReference type="ARBA" id="ARBA00022670"/>
    </source>
</evidence>
<dbReference type="InterPro" id="IPR009003">
    <property type="entry name" value="Peptidase_S1_PA"/>
</dbReference>
<dbReference type="InterPro" id="IPR018114">
    <property type="entry name" value="TRYPSIN_HIS"/>
</dbReference>
<feature type="signal peptide" evidence="8">
    <location>
        <begin position="1"/>
        <end position="15"/>
    </location>
</feature>
<reference evidence="12" key="1">
    <citation type="submission" date="2012-12" db="EMBL/GenBank/DDBJ databases">
        <authorList>
            <person name="Hellsten U."/>
            <person name="Grimwood J."/>
            <person name="Chapman J.A."/>
            <person name="Shapiro H."/>
            <person name="Aerts A."/>
            <person name="Otillar R.P."/>
            <person name="Terry A.Y."/>
            <person name="Boore J.L."/>
            <person name="Simakov O."/>
            <person name="Marletaz F."/>
            <person name="Cho S.-J."/>
            <person name="Edsinger-Gonzales E."/>
            <person name="Havlak P."/>
            <person name="Kuo D.-H."/>
            <person name="Larsson T."/>
            <person name="Lv J."/>
            <person name="Arendt D."/>
            <person name="Savage R."/>
            <person name="Osoegawa K."/>
            <person name="de Jong P."/>
            <person name="Lindberg D.R."/>
            <person name="Seaver E.C."/>
            <person name="Weisblat D.A."/>
            <person name="Putnam N.H."/>
            <person name="Grigoriev I.V."/>
            <person name="Rokhsar D.S."/>
        </authorList>
    </citation>
    <scope>NUCLEOTIDE SEQUENCE</scope>
    <source>
        <strain evidence="12">I ESC-2004</strain>
    </source>
</reference>
<dbReference type="HOGENOM" id="CLU_006842_0_4_1"/>
<keyword evidence="2 7" id="KW-0645">Protease</keyword>
<comment type="similarity">
    <text evidence="1">Belongs to the peptidase S1 family.</text>
</comment>
<name>R7T9I3_CAPTE</name>
<dbReference type="SMART" id="SM00020">
    <property type="entry name" value="Tryp_SPc"/>
    <property type="match status" value="1"/>
</dbReference>
<dbReference type="InterPro" id="IPR001254">
    <property type="entry name" value="Trypsin_dom"/>
</dbReference>
<sequence length="271" mass="28888">MRTFIIFALIAAAAAWPALPNCGTSPVPDAGAPRAIDRIVGGWEVEPHEYPYQVSMLSSTGSLVCAGSIIGARHVLTAAHCIYGRTSASTFVGLGEHDRNNPDAEYRYHAVSSMKMNFDYEPSSMAYDVGLLYLTEDIEIAPSRQYVCPPTRTASGNADGYADEMLIVSGWGSLSEGGSLSDVLRAVDVLGYTFAECSNSHYGIYPGMNCAGVEAGGKDACQGDSGGPLVFKDGVFEQVGIVSWGIGCARPSYPGVYADTIYFLDWIESNM</sequence>
<reference evidence="11" key="3">
    <citation type="submission" date="2015-06" db="UniProtKB">
        <authorList>
            <consortium name="EnsemblMetazoa"/>
        </authorList>
    </citation>
    <scope>IDENTIFICATION</scope>
</reference>
<evidence type="ECO:0000256" key="8">
    <source>
        <dbReference type="SAM" id="SignalP"/>
    </source>
</evidence>
<dbReference type="MEROPS" id="S01.B38"/>
<evidence type="ECO:0000256" key="3">
    <source>
        <dbReference type="ARBA" id="ARBA00022729"/>
    </source>
</evidence>
<feature type="domain" description="Peptidase S1" evidence="9">
    <location>
        <begin position="39"/>
        <end position="271"/>
    </location>
</feature>
<dbReference type="GO" id="GO:0004252">
    <property type="term" value="F:serine-type endopeptidase activity"/>
    <property type="evidence" value="ECO:0007669"/>
    <property type="project" value="InterPro"/>
</dbReference>
<evidence type="ECO:0000313" key="12">
    <source>
        <dbReference type="Proteomes" id="UP000014760"/>
    </source>
</evidence>
<evidence type="ECO:0000256" key="1">
    <source>
        <dbReference type="ARBA" id="ARBA00007664"/>
    </source>
</evidence>
<keyword evidence="4 7" id="KW-0378">Hydrolase</keyword>
<dbReference type="PROSITE" id="PS50240">
    <property type="entry name" value="TRYPSIN_DOM"/>
    <property type="match status" value="1"/>
</dbReference>
<dbReference type="PANTHER" id="PTHR24276">
    <property type="entry name" value="POLYSERASE-RELATED"/>
    <property type="match status" value="1"/>
</dbReference>
<dbReference type="SUPFAM" id="SSF50494">
    <property type="entry name" value="Trypsin-like serine proteases"/>
    <property type="match status" value="1"/>
</dbReference>
<feature type="chain" id="PRO_5011951985" description="Peptidase S1 domain-containing protein" evidence="8">
    <location>
        <begin position="16"/>
        <end position="271"/>
    </location>
</feature>
<evidence type="ECO:0000256" key="6">
    <source>
        <dbReference type="ARBA" id="ARBA00023157"/>
    </source>
</evidence>
<evidence type="ECO:0000256" key="4">
    <source>
        <dbReference type="ARBA" id="ARBA00022801"/>
    </source>
</evidence>
<dbReference type="AlphaFoldDB" id="R7T9I3"/>
<dbReference type="InterPro" id="IPR033116">
    <property type="entry name" value="TRYPSIN_SER"/>
</dbReference>
<dbReference type="InterPro" id="IPR050430">
    <property type="entry name" value="Peptidase_S1"/>
</dbReference>
<dbReference type="EMBL" id="KB310962">
    <property type="protein sequence ID" value="ELT90349.1"/>
    <property type="molecule type" value="Genomic_DNA"/>
</dbReference>
<evidence type="ECO:0000256" key="7">
    <source>
        <dbReference type="RuleBase" id="RU363034"/>
    </source>
</evidence>
<dbReference type="Gene3D" id="2.40.10.10">
    <property type="entry name" value="Trypsin-like serine proteases"/>
    <property type="match status" value="1"/>
</dbReference>
<gene>
    <name evidence="10" type="ORF">CAPTEDRAFT_210211</name>
</gene>
<evidence type="ECO:0000259" key="9">
    <source>
        <dbReference type="PROSITE" id="PS50240"/>
    </source>
</evidence>
<dbReference type="GO" id="GO:0006508">
    <property type="term" value="P:proteolysis"/>
    <property type="evidence" value="ECO:0007669"/>
    <property type="project" value="UniProtKB-KW"/>
</dbReference>
<dbReference type="PANTHER" id="PTHR24276:SF91">
    <property type="entry name" value="AT26814P-RELATED"/>
    <property type="match status" value="1"/>
</dbReference>
<protein>
    <recommendedName>
        <fullName evidence="9">Peptidase S1 domain-containing protein</fullName>
    </recommendedName>
</protein>
<dbReference type="FunFam" id="2.40.10.10:FF:000120">
    <property type="entry name" value="Putative serine protease"/>
    <property type="match status" value="1"/>
</dbReference>
<dbReference type="CDD" id="cd00190">
    <property type="entry name" value="Tryp_SPc"/>
    <property type="match status" value="1"/>
</dbReference>
<dbReference type="STRING" id="283909.R7T9I3"/>